<dbReference type="AlphaFoldDB" id="I2H9L1"/>
<dbReference type="HOGENOM" id="CLU_025347_0_0_1"/>
<dbReference type="eggNOG" id="ENOG502QR5V">
    <property type="taxonomic scope" value="Eukaryota"/>
</dbReference>
<dbReference type="GeneID" id="14498246"/>
<dbReference type="STRING" id="1071380.I2H9L1"/>
<keyword evidence="2" id="KW-1185">Reference proteome</keyword>
<dbReference type="OrthoDB" id="4036394at2759"/>
<protein>
    <submittedName>
        <fullName evidence="1">Uncharacterized protein</fullName>
    </submittedName>
</protein>
<evidence type="ECO:0000313" key="2">
    <source>
        <dbReference type="Proteomes" id="UP000002866"/>
    </source>
</evidence>
<dbReference type="RefSeq" id="XP_004182582.1">
    <property type="nucleotide sequence ID" value="XM_004182534.1"/>
</dbReference>
<dbReference type="Proteomes" id="UP000002866">
    <property type="component" value="Chromosome 10"/>
</dbReference>
<reference evidence="1 2" key="1">
    <citation type="journal article" date="2011" name="Proc. Natl. Acad. Sci. U.S.A.">
        <title>Evolutionary erosion of yeast sex chromosomes by mating-type switching accidents.</title>
        <authorList>
            <person name="Gordon J.L."/>
            <person name="Armisen D."/>
            <person name="Proux-Wera E."/>
            <person name="Oheigeartaigh S.S."/>
            <person name="Byrne K.P."/>
            <person name="Wolfe K.H."/>
        </authorList>
    </citation>
    <scope>NUCLEOTIDE SEQUENCE [LARGE SCALE GENOMIC DNA]</scope>
    <source>
        <strain evidence="2">ATCC 34711 / CBS 6284 / DSM 70876 / NBRC 10599 / NRRL Y-10934 / UCD 77-7</strain>
    </source>
</reference>
<dbReference type="FunCoup" id="I2H9L1">
    <property type="interactions" value="8"/>
</dbReference>
<dbReference type="EMBL" id="HE806325">
    <property type="protein sequence ID" value="CCH63063.1"/>
    <property type="molecule type" value="Genomic_DNA"/>
</dbReference>
<dbReference type="InParanoid" id="I2H9L1"/>
<name>I2H9L1_HENB6</name>
<accession>I2H9L1</accession>
<proteinExistence type="predicted"/>
<dbReference type="KEGG" id="tbl:TBLA_0J00630"/>
<gene>
    <name evidence="1" type="primary">TBLA0J00630</name>
    <name evidence="1" type="ORF">TBLA_0J00630</name>
</gene>
<evidence type="ECO:0000313" key="1">
    <source>
        <dbReference type="EMBL" id="CCH63063.1"/>
    </source>
</evidence>
<sequence>MSSINFIVSTPNNKKNTLSGHRIFEFDKETNRLSVIPYYQSSTNSDKNISIQSILTLHSNDPEFKNNDILIIAKSNGFIEIICDINYKIQNKLDLRPDFLLKCIPEDFNASFANEFLINDLNYNNGLLYCCTCSGRLYIFILNLHSSYLPTQDFSPSDVSIMQFTQEETLFQNIISYTRDRPMTHFLLPCMDNSHLTHSPFLSLSLQENNDIYPPDLPTYRTSIYSFIGNGNIISFKLNPLKFLSFIITTIPKNSFATSTVSIRKIQLPLRFIHFIQSYNSIKHHLQTFSKTTRPINFNKLAKLIGYNSVYDWFLSNDLDSITNQNRIKINSITWDEIAKRDGTAILSTFLVWKQKKKSNNNNNRSSFLSNSANFLNRSNSIHPQQLTNDNIRYLFNKELSPTYNNHSDELDLTNLTTVNQNDYSSLNKNNSYTIDFLPIITSITTTTSIEPLFIPSSHNIDPISNSTIENKLGILLVDKYNSISLYDSLLSSFNISSLEMSTTTLNLCNNIFRNDRNTFDYNNMNGLYSKFNNNSKQMIRFLNDENNHLKMNLNLVNSFYKIYAVPIKNHELEYLFLTSYGVLFLKNNTTNNNINDSIVNHADMGISDSSSHIGLFFKEINDHFDIDKLSTNSIKFAPSLMDIINDSILIIDEDDNLINEKSSNTNDNNNVYLKFILIVTCLPSQIKAYRGTFYKDSKIGELSLCDSLKLTTKDRTLTKMSILSK</sequence>
<organism evidence="1 2">
    <name type="scientific">Henningerozyma blattae (strain ATCC 34711 / CBS 6284 / DSM 70876 / NBRC 10599 / NRRL Y-10934 / UCD 77-7)</name>
    <name type="common">Yeast</name>
    <name type="synonym">Tetrapisispora blattae</name>
    <dbReference type="NCBI Taxonomy" id="1071380"/>
    <lineage>
        <taxon>Eukaryota</taxon>
        <taxon>Fungi</taxon>
        <taxon>Dikarya</taxon>
        <taxon>Ascomycota</taxon>
        <taxon>Saccharomycotina</taxon>
        <taxon>Saccharomycetes</taxon>
        <taxon>Saccharomycetales</taxon>
        <taxon>Saccharomycetaceae</taxon>
        <taxon>Henningerozyma</taxon>
    </lineage>
</organism>